<feature type="transmembrane region" description="Helical" evidence="1">
    <location>
        <begin position="66"/>
        <end position="86"/>
    </location>
</feature>
<dbReference type="Proteomes" id="UP000049578">
    <property type="component" value="Unassembled WGS sequence"/>
</dbReference>
<sequence length="860" mass="98299">MKNMNGWNKRYEISSFFIPVIIMFIVLLQFGISFNGEKTILASDAFHQYVIFAQTLRQIMHGSDSLFYTFTSGLGLDFFVLIPYYLGSFLSPFVYFFDVQTMPDAIYLFTLLKFGFIGLSAYCSFHRIYPSIKPYLILSLSISYALMSFLTSQMELNSWLDVFILLPVILLGLHRLITQKKIRLYYLTLSVLFVQNYYFGYMVALFLLGLCLVNLVALETWRQRLAIFARFIAVSIAATLTSAFVLLPVYFDLSSYGEKLSSVNQLLTNQAGYLDIFAKLSIGVYDTTKFNALAMIYVGLLPLMLAVIFFNLKTVSVRLRVAYGMFLAIIIASFYLKPLDLFWQGMHEPNMFLHRYAWSFSTLIVILACEALSRQKDFTKKIIIKVTACLTVFLSLPYLVFENYSFLKPTFLLLTVLFLLAYGTLLLIHHETNQSLLWLIGFTVFLTTLEIGINSYYQVAGIHQEWGFPSRRSYQEKLTDIDKSVKWLSTQGNEFIRTERMHPQTGNDSMKYGYNGVSQFSSVRNRLSSGLLDRLGYYSSGTNLNLRYQNNTLIMDSLLGIRYNLSEDDINKFGFKKVHSSKQIKVYQNSYSLPVAVLTEGVYKDVNISVNTLDNQTNLLNRLTGKNYSYFQNESANLISEKQSFQNRVSAHSTETPPMVKVTYRVNVPDNKQLYVSIPNIVFSHHNAKELSIRVGNRISHYTTDNVFSFFDLGYFKQGEAVDVTLMFPNNHHITFDTPHFYSLSIDYYRSAIRILSKNKVTVTSHKNKLMSELTAPSKSSMIFTIPYDRGWTAKLNGKKVVVGKAQGGFVKVDVPKGKGKMVLTFVPHGFKQGLIVSVIGIILFSILQKRLSQAIKVKE</sequence>
<feature type="transmembrane region" description="Helical" evidence="1">
    <location>
        <begin position="197"/>
        <end position="218"/>
    </location>
</feature>
<feature type="transmembrane region" description="Helical" evidence="1">
    <location>
        <begin position="382"/>
        <end position="400"/>
    </location>
</feature>
<dbReference type="EMBL" id="LHQM01000019">
    <property type="protein sequence ID" value="KPJ22319.1"/>
    <property type="molecule type" value="Genomic_DNA"/>
</dbReference>
<feature type="transmembrane region" description="Helical" evidence="1">
    <location>
        <begin position="435"/>
        <end position="457"/>
    </location>
</feature>
<feature type="transmembrane region" description="Helical" evidence="1">
    <location>
        <begin position="159"/>
        <end position="177"/>
    </location>
</feature>
<accession>A0A0P6SJA3</accession>
<feature type="transmembrane region" description="Helical" evidence="1">
    <location>
        <begin position="356"/>
        <end position="373"/>
    </location>
</feature>
<gene>
    <name evidence="2" type="ORF">AKK44_05095</name>
</gene>
<feature type="transmembrane region" description="Helical" evidence="1">
    <location>
        <begin position="225"/>
        <end position="251"/>
    </location>
</feature>
<evidence type="ECO:0000313" key="2">
    <source>
        <dbReference type="EMBL" id="KPJ22319.1"/>
    </source>
</evidence>
<dbReference type="PANTHER" id="PTHR38454">
    <property type="entry name" value="INTEGRAL MEMBRANE PROTEIN-RELATED"/>
    <property type="match status" value="1"/>
</dbReference>
<proteinExistence type="predicted"/>
<feature type="transmembrane region" description="Helical" evidence="1">
    <location>
        <begin position="135"/>
        <end position="152"/>
    </location>
</feature>
<comment type="caution">
    <text evidence="2">The sequence shown here is derived from an EMBL/GenBank/DDBJ whole genome shotgun (WGS) entry which is preliminary data.</text>
</comment>
<organism evidence="2 3">
    <name type="scientific">Streptococcus phocae</name>
    <dbReference type="NCBI Taxonomy" id="119224"/>
    <lineage>
        <taxon>Bacteria</taxon>
        <taxon>Bacillati</taxon>
        <taxon>Bacillota</taxon>
        <taxon>Bacilli</taxon>
        <taxon>Lactobacillales</taxon>
        <taxon>Streptococcaceae</taxon>
        <taxon>Streptococcus</taxon>
    </lineage>
</organism>
<feature type="transmembrane region" description="Helical" evidence="1">
    <location>
        <begin position="830"/>
        <end position="848"/>
    </location>
</feature>
<evidence type="ECO:0000313" key="3">
    <source>
        <dbReference type="Proteomes" id="UP000049578"/>
    </source>
</evidence>
<dbReference type="RefSeq" id="WP_054278790.1">
    <property type="nucleotide sequence ID" value="NZ_LHQM01000019.1"/>
</dbReference>
<keyword evidence="3" id="KW-1185">Reference proteome</keyword>
<name>A0A0P6SJA3_9STRE</name>
<reference evidence="2 3" key="1">
    <citation type="submission" date="2015-08" db="EMBL/GenBank/DDBJ databases">
        <title>Genome sequence of Streptococcus phocae subsp. phocae ATCC 51973T isolated from liver specimen obtained from seal.</title>
        <authorList>
            <person name="Avendano-Herrera R."/>
        </authorList>
    </citation>
    <scope>NUCLEOTIDE SEQUENCE [LARGE SCALE GENOMIC DNA]</scope>
    <source>
        <strain evidence="2 3">ATCC 51973</strain>
    </source>
</reference>
<protein>
    <submittedName>
        <fullName evidence="2">Copper ABC transporter permease</fullName>
    </submittedName>
</protein>
<keyword evidence="1" id="KW-0812">Transmembrane</keyword>
<dbReference type="STRING" id="119224.AKK44_05095"/>
<feature type="transmembrane region" description="Helical" evidence="1">
    <location>
        <begin position="12"/>
        <end position="32"/>
    </location>
</feature>
<feature type="transmembrane region" description="Helical" evidence="1">
    <location>
        <begin position="319"/>
        <end position="336"/>
    </location>
</feature>
<dbReference type="PANTHER" id="PTHR38454:SF1">
    <property type="entry name" value="INTEGRAL MEMBRANE PROTEIN"/>
    <property type="match status" value="1"/>
</dbReference>
<evidence type="ECO:0000256" key="1">
    <source>
        <dbReference type="SAM" id="Phobius"/>
    </source>
</evidence>
<feature type="transmembrane region" description="Helical" evidence="1">
    <location>
        <begin position="106"/>
        <end position="129"/>
    </location>
</feature>
<keyword evidence="1" id="KW-0472">Membrane</keyword>
<keyword evidence="1" id="KW-1133">Transmembrane helix</keyword>
<feature type="transmembrane region" description="Helical" evidence="1">
    <location>
        <begin position="290"/>
        <end position="312"/>
    </location>
</feature>
<dbReference type="PATRIC" id="fig|119224.3.peg.560"/>
<feature type="transmembrane region" description="Helical" evidence="1">
    <location>
        <begin position="406"/>
        <end position="428"/>
    </location>
</feature>
<dbReference type="InterPro" id="IPR018580">
    <property type="entry name" value="Uncharacterised_YfhO"/>
</dbReference>
<dbReference type="AlphaFoldDB" id="A0A0P6SJA3"/>
<dbReference type="Pfam" id="PF09586">
    <property type="entry name" value="YfhO"/>
    <property type="match status" value="1"/>
</dbReference>